<evidence type="ECO:0000313" key="3">
    <source>
        <dbReference type="Proteomes" id="UP001054945"/>
    </source>
</evidence>
<keyword evidence="1" id="KW-0812">Transmembrane</keyword>
<evidence type="ECO:0000313" key="2">
    <source>
        <dbReference type="EMBL" id="GIY49093.1"/>
    </source>
</evidence>
<accession>A0AAV4TR67</accession>
<evidence type="ECO:0000256" key="1">
    <source>
        <dbReference type="SAM" id="Phobius"/>
    </source>
</evidence>
<keyword evidence="1" id="KW-1133">Transmembrane helix</keyword>
<dbReference type="AlphaFoldDB" id="A0AAV4TR67"/>
<keyword evidence="3" id="KW-1185">Reference proteome</keyword>
<name>A0AAV4TR67_CAEEX</name>
<dbReference type="EMBL" id="BPLR01011795">
    <property type="protein sequence ID" value="GIY49093.1"/>
    <property type="molecule type" value="Genomic_DNA"/>
</dbReference>
<keyword evidence="1" id="KW-0472">Membrane</keyword>
<reference evidence="2 3" key="1">
    <citation type="submission" date="2021-06" db="EMBL/GenBank/DDBJ databases">
        <title>Caerostris extrusa draft genome.</title>
        <authorList>
            <person name="Kono N."/>
            <person name="Arakawa K."/>
        </authorList>
    </citation>
    <scope>NUCLEOTIDE SEQUENCE [LARGE SCALE GENOMIC DNA]</scope>
</reference>
<sequence>MELGCFVSSLSGSVLRGDVTYYNIGEGDVRGDLSGGGDIVEVSGIFVCGFVVWGIWGSHAKQRTLVQQG</sequence>
<feature type="transmembrane region" description="Helical" evidence="1">
    <location>
        <begin position="40"/>
        <end position="58"/>
    </location>
</feature>
<proteinExistence type="predicted"/>
<organism evidence="2 3">
    <name type="scientific">Caerostris extrusa</name>
    <name type="common">Bark spider</name>
    <name type="synonym">Caerostris bankana</name>
    <dbReference type="NCBI Taxonomy" id="172846"/>
    <lineage>
        <taxon>Eukaryota</taxon>
        <taxon>Metazoa</taxon>
        <taxon>Ecdysozoa</taxon>
        <taxon>Arthropoda</taxon>
        <taxon>Chelicerata</taxon>
        <taxon>Arachnida</taxon>
        <taxon>Araneae</taxon>
        <taxon>Araneomorphae</taxon>
        <taxon>Entelegynae</taxon>
        <taxon>Araneoidea</taxon>
        <taxon>Araneidae</taxon>
        <taxon>Caerostris</taxon>
    </lineage>
</organism>
<dbReference type="Proteomes" id="UP001054945">
    <property type="component" value="Unassembled WGS sequence"/>
</dbReference>
<protein>
    <submittedName>
        <fullName evidence="2">Uncharacterized protein</fullName>
    </submittedName>
</protein>
<gene>
    <name evidence="2" type="ORF">CEXT_387551</name>
</gene>
<comment type="caution">
    <text evidence="2">The sequence shown here is derived from an EMBL/GenBank/DDBJ whole genome shotgun (WGS) entry which is preliminary data.</text>
</comment>